<evidence type="ECO:0000313" key="4">
    <source>
        <dbReference type="EMBL" id="CAJ1934284.1"/>
    </source>
</evidence>
<sequence>MSIDLYPPFIKQDDLSPDEGFGADIDEDCELLNGATKGFGADADTCIACLGAKDAVARWKLARRYQELYDKPLTKLMKDEFSGDFGRAMKMLAMPIDEAECYMLKKAFEGLGCNVKVIYSILVGRSNDEINRIKKNYFKLYTKDLGKQLASELHGDMERLVFNCFQAGEEPYDPQFHTEEKAQEDADEIYEKGQGKFFGTDEKKIFKILCASPPEHIANIDKAYAEKRGYTLSKAIEKELNGNVRDATIHLVGMKTKPYHSAAAMIKEACKGIGTDELLLTTCIVRYQYVLKDVMAAHIEEYGKTIHERVKSETSGNYKELLLTVLNAVWPEEG</sequence>
<dbReference type="GO" id="GO:0005886">
    <property type="term" value="C:plasma membrane"/>
    <property type="evidence" value="ECO:0007669"/>
    <property type="project" value="TreeGrafter"/>
</dbReference>
<evidence type="ECO:0000313" key="5">
    <source>
        <dbReference type="Proteomes" id="UP001295423"/>
    </source>
</evidence>
<dbReference type="Proteomes" id="UP001295423">
    <property type="component" value="Unassembled WGS sequence"/>
</dbReference>
<proteinExistence type="inferred from homology"/>
<dbReference type="PANTHER" id="PTHR10502">
    <property type="entry name" value="ANNEXIN"/>
    <property type="match status" value="1"/>
</dbReference>
<keyword evidence="2" id="KW-0677">Repeat</keyword>
<dbReference type="PROSITE" id="PS51897">
    <property type="entry name" value="ANNEXIN_2"/>
    <property type="match status" value="3"/>
</dbReference>
<gene>
    <name evidence="4" type="ORF">CYCCA115_LOCUS3679</name>
</gene>
<evidence type="ECO:0000256" key="1">
    <source>
        <dbReference type="ARBA" id="ARBA00007831"/>
    </source>
</evidence>
<protein>
    <recommendedName>
        <fullName evidence="6">Annexin</fullName>
    </recommendedName>
</protein>
<dbReference type="SUPFAM" id="SSF47874">
    <property type="entry name" value="Annexin"/>
    <property type="match status" value="1"/>
</dbReference>
<dbReference type="InterPro" id="IPR001464">
    <property type="entry name" value="Annexin"/>
</dbReference>
<evidence type="ECO:0000256" key="3">
    <source>
        <dbReference type="ARBA" id="ARBA00023216"/>
    </source>
</evidence>
<evidence type="ECO:0000256" key="2">
    <source>
        <dbReference type="ARBA" id="ARBA00022737"/>
    </source>
</evidence>
<organism evidence="4 5">
    <name type="scientific">Cylindrotheca closterium</name>
    <dbReference type="NCBI Taxonomy" id="2856"/>
    <lineage>
        <taxon>Eukaryota</taxon>
        <taxon>Sar</taxon>
        <taxon>Stramenopiles</taxon>
        <taxon>Ochrophyta</taxon>
        <taxon>Bacillariophyta</taxon>
        <taxon>Bacillariophyceae</taxon>
        <taxon>Bacillariophycidae</taxon>
        <taxon>Bacillariales</taxon>
        <taxon>Bacillariaceae</taxon>
        <taxon>Cylindrotheca</taxon>
    </lineage>
</organism>
<dbReference type="GO" id="GO:0005509">
    <property type="term" value="F:calcium ion binding"/>
    <property type="evidence" value="ECO:0007669"/>
    <property type="project" value="InterPro"/>
</dbReference>
<dbReference type="Gene3D" id="1.10.220.10">
    <property type="entry name" value="Annexin"/>
    <property type="match status" value="4"/>
</dbReference>
<dbReference type="InterPro" id="IPR037104">
    <property type="entry name" value="Annexin_sf"/>
</dbReference>
<comment type="caution">
    <text evidence="4">The sequence shown here is derived from an EMBL/GenBank/DDBJ whole genome shotgun (WGS) entry which is preliminary data.</text>
</comment>
<evidence type="ECO:0008006" key="6">
    <source>
        <dbReference type="Google" id="ProtNLM"/>
    </source>
</evidence>
<keyword evidence="5" id="KW-1185">Reference proteome</keyword>
<accession>A0AAD2FF43</accession>
<dbReference type="InterPro" id="IPR018502">
    <property type="entry name" value="Annexin_repeat"/>
</dbReference>
<dbReference type="SMART" id="SM00335">
    <property type="entry name" value="ANX"/>
    <property type="match status" value="4"/>
</dbReference>
<dbReference type="GO" id="GO:0005544">
    <property type="term" value="F:calcium-dependent phospholipid binding"/>
    <property type="evidence" value="ECO:0007669"/>
    <property type="project" value="InterPro"/>
</dbReference>
<name>A0AAD2FF43_9STRA</name>
<reference evidence="4" key="1">
    <citation type="submission" date="2023-08" db="EMBL/GenBank/DDBJ databases">
        <authorList>
            <person name="Audoor S."/>
            <person name="Bilcke G."/>
        </authorList>
    </citation>
    <scope>NUCLEOTIDE SEQUENCE</scope>
</reference>
<dbReference type="PRINTS" id="PR00196">
    <property type="entry name" value="ANNEXIN"/>
</dbReference>
<dbReference type="Pfam" id="PF00191">
    <property type="entry name" value="Annexin"/>
    <property type="match status" value="4"/>
</dbReference>
<dbReference type="GO" id="GO:0001786">
    <property type="term" value="F:phosphatidylserine binding"/>
    <property type="evidence" value="ECO:0007669"/>
    <property type="project" value="TreeGrafter"/>
</dbReference>
<comment type="similarity">
    <text evidence="1">Belongs to the annexin family.</text>
</comment>
<dbReference type="EMBL" id="CAKOGP040000335">
    <property type="protein sequence ID" value="CAJ1934284.1"/>
    <property type="molecule type" value="Genomic_DNA"/>
</dbReference>
<keyword evidence="3" id="KW-0041">Annexin</keyword>
<dbReference type="GO" id="GO:0005737">
    <property type="term" value="C:cytoplasm"/>
    <property type="evidence" value="ECO:0007669"/>
    <property type="project" value="TreeGrafter"/>
</dbReference>
<dbReference type="PANTHER" id="PTHR10502:SF102">
    <property type="entry name" value="ANNEXIN B11"/>
    <property type="match status" value="1"/>
</dbReference>
<dbReference type="AlphaFoldDB" id="A0AAD2FF43"/>